<gene>
    <name evidence="6" type="ORF">Ami103574_14215</name>
</gene>
<comment type="similarity">
    <text evidence="1">Belongs to the type-I restriction system S methylase family.</text>
</comment>
<evidence type="ECO:0000256" key="3">
    <source>
        <dbReference type="ARBA" id="ARBA00023125"/>
    </source>
</evidence>
<evidence type="ECO:0000256" key="2">
    <source>
        <dbReference type="ARBA" id="ARBA00022747"/>
    </source>
</evidence>
<dbReference type="Proteomes" id="UP000466848">
    <property type="component" value="Chromosome"/>
</dbReference>
<dbReference type="KEGG" id="abut:Ami103574_14215"/>
<dbReference type="Gene3D" id="3.90.220.20">
    <property type="entry name" value="DNA methylase specificity domains"/>
    <property type="match status" value="2"/>
</dbReference>
<accession>A0A858BWR1</accession>
<dbReference type="RefSeq" id="WP_163067611.1">
    <property type="nucleotide sequence ID" value="NZ_CP048649.1"/>
</dbReference>
<dbReference type="PANTHER" id="PTHR43140">
    <property type="entry name" value="TYPE-1 RESTRICTION ENZYME ECOKI SPECIFICITY PROTEIN"/>
    <property type="match status" value="1"/>
</dbReference>
<keyword evidence="2" id="KW-0680">Restriction system</keyword>
<dbReference type="GO" id="GO:0003677">
    <property type="term" value="F:DNA binding"/>
    <property type="evidence" value="ECO:0007669"/>
    <property type="project" value="UniProtKB-KW"/>
</dbReference>
<dbReference type="AlphaFoldDB" id="A0A858BWR1"/>
<proteinExistence type="inferred from homology"/>
<keyword evidence="6" id="KW-0540">Nuclease</keyword>
<dbReference type="EMBL" id="CP048649">
    <property type="protein sequence ID" value="QIB70373.1"/>
    <property type="molecule type" value="Genomic_DNA"/>
</dbReference>
<evidence type="ECO:0000313" key="6">
    <source>
        <dbReference type="EMBL" id="QIB70373.1"/>
    </source>
</evidence>
<comment type="subunit">
    <text evidence="4">The methyltransferase is composed of M and S polypeptides.</text>
</comment>
<evidence type="ECO:0000259" key="5">
    <source>
        <dbReference type="Pfam" id="PF01420"/>
    </source>
</evidence>
<evidence type="ECO:0000256" key="1">
    <source>
        <dbReference type="ARBA" id="ARBA00010923"/>
    </source>
</evidence>
<dbReference type="SUPFAM" id="SSF116734">
    <property type="entry name" value="DNA methylase specificity domain"/>
    <property type="match status" value="1"/>
</dbReference>
<name>A0A858BWR1_9FIRM</name>
<sequence length="202" mass="23169">MSRLRILIQELCPQGVDMVELGDVMVCEPSETCMVESKEYQDEFFTPVLEAGTSFILGYTGEKTGVFQASPAEPVVLFDDNSGAFRWVEFNFKVESPAMKLLTAKDKAMADFRYLYYMMKRIERRGDEKSNLWAGYYSKMGIPLPSLPIQHEIVKILDNIAEEEENLSLELAARKKQYEHYRQLLLTFHEAADNISKQTDGL</sequence>
<keyword evidence="6" id="KW-0378">Hydrolase</keyword>
<dbReference type="GO" id="GO:0004519">
    <property type="term" value="F:endonuclease activity"/>
    <property type="evidence" value="ECO:0007669"/>
    <property type="project" value="UniProtKB-KW"/>
</dbReference>
<dbReference type="InterPro" id="IPR044946">
    <property type="entry name" value="Restrct_endonuc_typeI_TRD_sf"/>
</dbReference>
<evidence type="ECO:0000313" key="7">
    <source>
        <dbReference type="Proteomes" id="UP000466848"/>
    </source>
</evidence>
<reference evidence="6 7" key="1">
    <citation type="submission" date="2020-02" db="EMBL/GenBank/DDBJ databases">
        <authorList>
            <person name="Kim Y.B."/>
            <person name="Roh S.W."/>
        </authorList>
    </citation>
    <scope>NUCLEOTIDE SEQUENCE [LARGE SCALE GENOMIC DNA]</scope>
    <source>
        <strain evidence="6 7">DSM 103574</strain>
    </source>
</reference>
<protein>
    <submittedName>
        <fullName evidence="6">Restriction endonuclease subunit S</fullName>
    </submittedName>
</protein>
<dbReference type="PANTHER" id="PTHR43140:SF1">
    <property type="entry name" value="TYPE I RESTRICTION ENZYME ECOKI SPECIFICITY SUBUNIT"/>
    <property type="match status" value="1"/>
</dbReference>
<evidence type="ECO:0000256" key="4">
    <source>
        <dbReference type="ARBA" id="ARBA00038652"/>
    </source>
</evidence>
<keyword evidence="3" id="KW-0238">DNA-binding</keyword>
<dbReference type="GO" id="GO:0009307">
    <property type="term" value="P:DNA restriction-modification system"/>
    <property type="evidence" value="ECO:0007669"/>
    <property type="project" value="UniProtKB-KW"/>
</dbReference>
<feature type="domain" description="Type I restriction modification DNA specificity" evidence="5">
    <location>
        <begin position="13"/>
        <end position="162"/>
    </location>
</feature>
<organism evidence="6 7">
    <name type="scientific">Aminipila butyrica</name>
    <dbReference type="NCBI Taxonomy" id="433296"/>
    <lineage>
        <taxon>Bacteria</taxon>
        <taxon>Bacillati</taxon>
        <taxon>Bacillota</taxon>
        <taxon>Clostridia</taxon>
        <taxon>Peptostreptococcales</taxon>
        <taxon>Anaerovoracaceae</taxon>
        <taxon>Aminipila</taxon>
    </lineage>
</organism>
<dbReference type="Pfam" id="PF01420">
    <property type="entry name" value="Methylase_S"/>
    <property type="match status" value="1"/>
</dbReference>
<keyword evidence="6" id="KW-0255">Endonuclease</keyword>
<dbReference type="InterPro" id="IPR000055">
    <property type="entry name" value="Restrct_endonuc_typeI_TRD"/>
</dbReference>
<keyword evidence="7" id="KW-1185">Reference proteome</keyword>
<dbReference type="InterPro" id="IPR051212">
    <property type="entry name" value="Type-I_RE_S_subunit"/>
</dbReference>